<protein>
    <recommendedName>
        <fullName evidence="3">DUF3892 domain-containing protein</fullName>
    </recommendedName>
</protein>
<keyword evidence="2" id="KW-1185">Reference proteome</keyword>
<evidence type="ECO:0000313" key="1">
    <source>
        <dbReference type="EMBL" id="SHH54837.1"/>
    </source>
</evidence>
<sequence length="72" mass="8362">MIFLSKKPRLKVIDESKTGLNRKFLDTKTGKILTRGQVADNIDDYPDYHIMKKDGKRIIRSNPNKSKKDNLD</sequence>
<organism evidence="1 2">
    <name type="scientific">Caloranaerobacter azorensis DSM 13643</name>
    <dbReference type="NCBI Taxonomy" id="1121264"/>
    <lineage>
        <taxon>Bacteria</taxon>
        <taxon>Bacillati</taxon>
        <taxon>Bacillota</taxon>
        <taxon>Tissierellia</taxon>
        <taxon>Tissierellales</taxon>
        <taxon>Thermohalobacteraceae</taxon>
        <taxon>Caloranaerobacter</taxon>
    </lineage>
</organism>
<evidence type="ECO:0000313" key="2">
    <source>
        <dbReference type="Proteomes" id="UP000183967"/>
    </source>
</evidence>
<name>A0A1M5TVM5_9FIRM</name>
<gene>
    <name evidence="1" type="ORF">SAMN02745135_01163</name>
</gene>
<dbReference type="AlphaFoldDB" id="A0A1M5TVM5"/>
<dbReference type="EMBL" id="FQXO01000025">
    <property type="protein sequence ID" value="SHH54837.1"/>
    <property type="molecule type" value="Genomic_DNA"/>
</dbReference>
<evidence type="ECO:0008006" key="3">
    <source>
        <dbReference type="Google" id="ProtNLM"/>
    </source>
</evidence>
<dbReference type="Proteomes" id="UP000183967">
    <property type="component" value="Unassembled WGS sequence"/>
</dbReference>
<accession>A0A1M5TVM5</accession>
<reference evidence="2" key="1">
    <citation type="submission" date="2016-11" db="EMBL/GenBank/DDBJ databases">
        <authorList>
            <person name="Varghese N."/>
            <person name="Submissions S."/>
        </authorList>
    </citation>
    <scope>NUCLEOTIDE SEQUENCE [LARGE SCALE GENOMIC DNA]</scope>
    <source>
        <strain evidence="2">DSM 13643</strain>
    </source>
</reference>
<proteinExistence type="predicted"/>